<protein>
    <recommendedName>
        <fullName evidence="6">Curlin subunit CsgB</fullName>
    </recommendedName>
</protein>
<dbReference type="GO" id="GO:0009289">
    <property type="term" value="C:pilus"/>
    <property type="evidence" value="ECO:0007669"/>
    <property type="project" value="InterPro"/>
</dbReference>
<organism evidence="4 5">
    <name type="scientific">Vibrio diazotrophicus</name>
    <dbReference type="NCBI Taxonomy" id="685"/>
    <lineage>
        <taxon>Bacteria</taxon>
        <taxon>Pseudomonadati</taxon>
        <taxon>Pseudomonadota</taxon>
        <taxon>Gammaproteobacteria</taxon>
        <taxon>Vibrionales</taxon>
        <taxon>Vibrionaceae</taxon>
        <taxon>Vibrio</taxon>
    </lineage>
</organism>
<dbReference type="InterPro" id="IPR009742">
    <property type="entry name" value="Curlin_rpt"/>
</dbReference>
<dbReference type="Proteomes" id="UP000248729">
    <property type="component" value="Unassembled WGS sequence"/>
</dbReference>
<feature type="chain" id="PRO_5016441125" description="Curlin subunit CsgB" evidence="3">
    <location>
        <begin position="29"/>
        <end position="225"/>
    </location>
</feature>
<dbReference type="AlphaFoldDB" id="A0A329E8Q6"/>
<feature type="signal peptide" evidence="3">
    <location>
        <begin position="1"/>
        <end position="28"/>
    </location>
</feature>
<gene>
    <name evidence="4" type="ORF">DET48_11521</name>
</gene>
<evidence type="ECO:0000256" key="3">
    <source>
        <dbReference type="SAM" id="SignalP"/>
    </source>
</evidence>
<evidence type="ECO:0000256" key="1">
    <source>
        <dbReference type="ARBA" id="ARBA00009766"/>
    </source>
</evidence>
<dbReference type="RefSeq" id="WP_237292200.1">
    <property type="nucleotide sequence ID" value="NZ_POSJ01000014.1"/>
</dbReference>
<evidence type="ECO:0000313" key="5">
    <source>
        <dbReference type="Proteomes" id="UP000248729"/>
    </source>
</evidence>
<accession>A0A329E8Q6</accession>
<sequence length="225" mass="24228">MSIRNNACFSMLVMGIALYLAMSNLAWANKDLGGQAYYQSESNHGGDDRHHENFNNRRHTQVGKFGYGLDLSNFNELDSIPTDDNYAEVVLEDSILGNVYIEQGSSIAGNKAKVVQSDGVGSEAGIWQYGGDNTALITQTGKFNKAYIAQYGYGNKAWINQAGNNNTAAIIQYGYGSSLSINQTGSNNKAIIVDNGGSNYGISQNGNDYVAIVGGYGINVYVTQN</sequence>
<dbReference type="GO" id="GO:0007155">
    <property type="term" value="P:cell adhesion"/>
    <property type="evidence" value="ECO:0007669"/>
    <property type="project" value="InterPro"/>
</dbReference>
<reference evidence="4 5" key="1">
    <citation type="submission" date="2018-06" db="EMBL/GenBank/DDBJ databases">
        <title>Freshwater and sediment microbial communities from various areas in North America, analyzing microbe dynamics in response to fracking.</title>
        <authorList>
            <person name="Lamendella R."/>
        </authorList>
    </citation>
    <scope>NUCLEOTIDE SEQUENCE [LARGE SCALE GENOMIC DNA]</scope>
    <source>
        <strain evidence="4 5">99A</strain>
    </source>
</reference>
<dbReference type="Pfam" id="PF07012">
    <property type="entry name" value="Curlin_rpt"/>
    <property type="match status" value="1"/>
</dbReference>
<dbReference type="EMBL" id="QLTR01000015">
    <property type="protein sequence ID" value="RAS62092.1"/>
    <property type="molecule type" value="Genomic_DNA"/>
</dbReference>
<comment type="similarity">
    <text evidence="1">Belongs to the CsgA/CsgB family.</text>
</comment>
<evidence type="ECO:0008006" key="6">
    <source>
        <dbReference type="Google" id="ProtNLM"/>
    </source>
</evidence>
<keyword evidence="2 3" id="KW-0732">Signal</keyword>
<evidence type="ECO:0000256" key="2">
    <source>
        <dbReference type="ARBA" id="ARBA00022729"/>
    </source>
</evidence>
<comment type="caution">
    <text evidence="4">The sequence shown here is derived from an EMBL/GenBank/DDBJ whole genome shotgun (WGS) entry which is preliminary data.</text>
</comment>
<name>A0A329E8Q6_VIBDI</name>
<evidence type="ECO:0000313" key="4">
    <source>
        <dbReference type="EMBL" id="RAS62092.1"/>
    </source>
</evidence>
<proteinExistence type="inferred from homology"/>